<proteinExistence type="predicted"/>
<evidence type="ECO:0000313" key="3">
    <source>
        <dbReference type="WBParaSite" id="SSLN_0000803401-mRNA-1"/>
    </source>
</evidence>
<dbReference type="Proteomes" id="UP000275846">
    <property type="component" value="Unassembled WGS sequence"/>
</dbReference>
<organism evidence="3">
    <name type="scientific">Schistocephalus solidus</name>
    <name type="common">Tapeworm</name>
    <dbReference type="NCBI Taxonomy" id="70667"/>
    <lineage>
        <taxon>Eukaryota</taxon>
        <taxon>Metazoa</taxon>
        <taxon>Spiralia</taxon>
        <taxon>Lophotrochozoa</taxon>
        <taxon>Platyhelminthes</taxon>
        <taxon>Cestoda</taxon>
        <taxon>Eucestoda</taxon>
        <taxon>Diphyllobothriidea</taxon>
        <taxon>Diphyllobothriidae</taxon>
        <taxon>Schistocephalus</taxon>
    </lineage>
</organism>
<dbReference type="InterPro" id="IPR036691">
    <property type="entry name" value="Endo/exonu/phosph_ase_sf"/>
</dbReference>
<evidence type="ECO:0000313" key="2">
    <source>
        <dbReference type="Proteomes" id="UP000275846"/>
    </source>
</evidence>
<name>A0A183SU41_SCHSO</name>
<reference evidence="1 2" key="2">
    <citation type="submission" date="2018-11" db="EMBL/GenBank/DDBJ databases">
        <authorList>
            <consortium name="Pathogen Informatics"/>
        </authorList>
    </citation>
    <scope>NUCLEOTIDE SEQUENCE [LARGE SCALE GENOMIC DNA]</scope>
    <source>
        <strain evidence="1 2">NST_G2</strain>
    </source>
</reference>
<protein>
    <submittedName>
        <fullName evidence="3">Reverse transcriptase</fullName>
    </submittedName>
</protein>
<dbReference type="AlphaFoldDB" id="A0A183SU41"/>
<keyword evidence="2" id="KW-1185">Reference proteome</keyword>
<dbReference type="WBParaSite" id="SSLN_0000803401-mRNA-1">
    <property type="protein sequence ID" value="SSLN_0000803401-mRNA-1"/>
    <property type="gene ID" value="SSLN_0000803401"/>
</dbReference>
<evidence type="ECO:0000313" key="1">
    <source>
        <dbReference type="EMBL" id="VDL94124.1"/>
    </source>
</evidence>
<dbReference type="OrthoDB" id="10027367at2759"/>
<dbReference type="SUPFAM" id="SSF56219">
    <property type="entry name" value="DNase I-like"/>
    <property type="match status" value="1"/>
</dbReference>
<sequence length="194" mass="22104">MSEMPRINREIECETCGWRRQPGFFQRTRDTEKRGIALEPDDAHDGSDKVVLANSRQTEFVASEGCQLKFLHTNAQSQFPKLDELRTQVAVLSPNIIAITEKWLSQNSSDCEVALSGYQLFRSDRIHCQDGRVTMFSKSEKITNGIEAIWLTIWTWGSQFPEVMTLYRPPGIDFDGDTFLLKTIKEIGSRPDVG</sequence>
<dbReference type="Gene3D" id="3.60.10.10">
    <property type="entry name" value="Endonuclease/exonuclease/phosphatase"/>
    <property type="match status" value="1"/>
</dbReference>
<dbReference type="EMBL" id="UYSU01034280">
    <property type="protein sequence ID" value="VDL94124.1"/>
    <property type="molecule type" value="Genomic_DNA"/>
</dbReference>
<gene>
    <name evidence="1" type="ORF">SSLN_LOCUS7739</name>
</gene>
<reference evidence="3" key="1">
    <citation type="submission" date="2016-06" db="UniProtKB">
        <authorList>
            <consortium name="WormBaseParasite"/>
        </authorList>
    </citation>
    <scope>IDENTIFICATION</scope>
</reference>
<accession>A0A183SU41</accession>